<comment type="caution">
    <text evidence="3">The sequence shown here is derived from an EMBL/GenBank/DDBJ whole genome shotgun (WGS) entry which is preliminary data.</text>
</comment>
<dbReference type="Pfam" id="PF07534">
    <property type="entry name" value="TLD"/>
    <property type="match status" value="1"/>
</dbReference>
<dbReference type="CDD" id="cd18186">
    <property type="entry name" value="BTB_POZ_ZBTB_KLHL-like"/>
    <property type="match status" value="1"/>
</dbReference>
<dbReference type="EMBL" id="AUPC02000443">
    <property type="protein sequence ID" value="POG59549.1"/>
    <property type="molecule type" value="Genomic_DNA"/>
</dbReference>
<name>A0A2P4P2D6_RHIID</name>
<evidence type="ECO:0000313" key="3">
    <source>
        <dbReference type="EMBL" id="POG59549.1"/>
    </source>
</evidence>
<organism evidence="3 4">
    <name type="scientific">Rhizophagus irregularis (strain DAOM 181602 / DAOM 197198 / MUCL 43194)</name>
    <name type="common">Arbuscular mycorrhizal fungus</name>
    <name type="synonym">Glomus intraradices</name>
    <dbReference type="NCBI Taxonomy" id="747089"/>
    <lineage>
        <taxon>Eukaryota</taxon>
        <taxon>Fungi</taxon>
        <taxon>Fungi incertae sedis</taxon>
        <taxon>Mucoromycota</taxon>
        <taxon>Glomeromycotina</taxon>
        <taxon>Glomeromycetes</taxon>
        <taxon>Glomerales</taxon>
        <taxon>Glomeraceae</taxon>
        <taxon>Rhizophagus</taxon>
    </lineage>
</organism>
<sequence>MKNKMTSEFFPELLRNFSQLLDDADDYNVTISVGENSNTKEFHAHSNILRARSPYFKRALSQNWITKKNNMITFTKPNISPIVFEMIIRYMYTGILDLKKKAGSDILDLLVASDELLIEELVTFVQKYLIENQPDWLQENFVKVLNTVFRFGNYKQLQVYCLESICEDSEPFFNSPEFPTLESSILLGLLKRDDLLIDEIELWNYLIKWGIAQASELEGKNTTNLNRWNKKDFSILSNILNPYIRHIRFFNISSKDFHNSIWPFKSILSKTLFEDIISFHLTNTQPKENILPPRCGKIIDSTIIKLKHAVVLAKWIRRKDANERISKNKCNFNLIYRGSRDGFDLNTIRSKCNGQGACILVIKIRENGAIIGGYNPLGWIHYNNDVNNGLNNNVNNNYNYNANTTSFNRNYNYNANIASFFVIPSNRSNTTESFIFSLGDEKDEKKFKISRVTDRRYAIYESNCCTNIALNFGNGDLVINGTNGSCNQNYYESNILDTNYFSIEEMEIFSFY</sequence>
<dbReference type="Proteomes" id="UP000018888">
    <property type="component" value="Unassembled WGS sequence"/>
</dbReference>
<dbReference type="InterPro" id="IPR006571">
    <property type="entry name" value="TLDc_dom"/>
</dbReference>
<dbReference type="InterPro" id="IPR011333">
    <property type="entry name" value="SKP1/BTB/POZ_sf"/>
</dbReference>
<keyword evidence="4" id="KW-1185">Reference proteome</keyword>
<reference evidence="3 4" key="1">
    <citation type="journal article" date="2013" name="Proc. Natl. Acad. Sci. U.S.A.">
        <title>Genome of an arbuscular mycorrhizal fungus provides insight into the oldest plant symbiosis.</title>
        <authorList>
            <person name="Tisserant E."/>
            <person name="Malbreil M."/>
            <person name="Kuo A."/>
            <person name="Kohler A."/>
            <person name="Symeonidi A."/>
            <person name="Balestrini R."/>
            <person name="Charron P."/>
            <person name="Duensing N."/>
            <person name="Frei Dit Frey N."/>
            <person name="Gianinazzi-Pearson V."/>
            <person name="Gilbert L.B."/>
            <person name="Handa Y."/>
            <person name="Herr J.R."/>
            <person name="Hijri M."/>
            <person name="Koul R."/>
            <person name="Kawaguchi M."/>
            <person name="Krajinski F."/>
            <person name="Lammers P.J."/>
            <person name="Masclaux F.G."/>
            <person name="Murat C."/>
            <person name="Morin E."/>
            <person name="Ndikumana S."/>
            <person name="Pagni M."/>
            <person name="Petitpierre D."/>
            <person name="Requena N."/>
            <person name="Rosikiewicz P."/>
            <person name="Riley R."/>
            <person name="Saito K."/>
            <person name="San Clemente H."/>
            <person name="Shapiro H."/>
            <person name="van Tuinen D."/>
            <person name="Becard G."/>
            <person name="Bonfante P."/>
            <person name="Paszkowski U."/>
            <person name="Shachar-Hill Y.Y."/>
            <person name="Tuskan G.A."/>
            <person name="Young P.W."/>
            <person name="Sanders I.R."/>
            <person name="Henrissat B."/>
            <person name="Rensing S.A."/>
            <person name="Grigoriev I.V."/>
            <person name="Corradi N."/>
            <person name="Roux C."/>
            <person name="Martin F."/>
        </authorList>
    </citation>
    <scope>NUCLEOTIDE SEQUENCE [LARGE SCALE GENOMIC DNA]</scope>
    <source>
        <strain evidence="3 4">DAOM 197198</strain>
    </source>
</reference>
<evidence type="ECO:0008006" key="5">
    <source>
        <dbReference type="Google" id="ProtNLM"/>
    </source>
</evidence>
<feature type="domain" description="BTB" evidence="1">
    <location>
        <begin position="27"/>
        <end position="100"/>
    </location>
</feature>
<dbReference type="AlphaFoldDB" id="A0A2P4P2D6"/>
<dbReference type="Gene3D" id="1.25.40.420">
    <property type="match status" value="1"/>
</dbReference>
<feature type="domain" description="TLDc" evidence="2">
    <location>
        <begin position="302"/>
        <end position="512"/>
    </location>
</feature>
<dbReference type="InterPro" id="IPR051481">
    <property type="entry name" value="BTB-POZ/Galectin-3-binding"/>
</dbReference>
<dbReference type="VEuPathDB" id="FungiDB:RhiirFUN_003575"/>
<evidence type="ECO:0000259" key="1">
    <source>
        <dbReference type="PROSITE" id="PS50097"/>
    </source>
</evidence>
<gene>
    <name evidence="3" type="ORF">GLOIN_2v1884973</name>
</gene>
<dbReference type="PROSITE" id="PS50097">
    <property type="entry name" value="BTB"/>
    <property type="match status" value="1"/>
</dbReference>
<dbReference type="SMART" id="SM00225">
    <property type="entry name" value="BTB"/>
    <property type="match status" value="1"/>
</dbReference>
<dbReference type="InterPro" id="IPR000210">
    <property type="entry name" value="BTB/POZ_dom"/>
</dbReference>
<dbReference type="PROSITE" id="PS51886">
    <property type="entry name" value="TLDC"/>
    <property type="match status" value="1"/>
</dbReference>
<protein>
    <recommendedName>
        <fullName evidence="5">Serine-enriched protein</fullName>
    </recommendedName>
</protein>
<dbReference type="Pfam" id="PF00651">
    <property type="entry name" value="BTB"/>
    <property type="match status" value="1"/>
</dbReference>
<proteinExistence type="predicted"/>
<accession>A0A2P4P2D6</accession>
<reference evidence="3 4" key="2">
    <citation type="journal article" date="2018" name="New Phytol.">
        <title>High intraspecific genome diversity in the model arbuscular mycorrhizal symbiont Rhizophagus irregularis.</title>
        <authorList>
            <person name="Chen E.C.H."/>
            <person name="Morin E."/>
            <person name="Beaudet D."/>
            <person name="Noel J."/>
            <person name="Yildirir G."/>
            <person name="Ndikumana S."/>
            <person name="Charron P."/>
            <person name="St-Onge C."/>
            <person name="Giorgi J."/>
            <person name="Kruger M."/>
            <person name="Marton T."/>
            <person name="Ropars J."/>
            <person name="Grigoriev I.V."/>
            <person name="Hainaut M."/>
            <person name="Henrissat B."/>
            <person name="Roux C."/>
            <person name="Martin F."/>
            <person name="Corradi N."/>
        </authorList>
    </citation>
    <scope>NUCLEOTIDE SEQUENCE [LARGE SCALE GENOMIC DNA]</scope>
    <source>
        <strain evidence="3 4">DAOM 197198</strain>
    </source>
</reference>
<dbReference type="SMART" id="SM00584">
    <property type="entry name" value="TLDc"/>
    <property type="match status" value="1"/>
</dbReference>
<dbReference type="Gene3D" id="3.30.710.10">
    <property type="entry name" value="Potassium Channel Kv1.1, Chain A"/>
    <property type="match status" value="1"/>
</dbReference>
<dbReference type="PANTHER" id="PTHR24410">
    <property type="entry name" value="HL07962P-RELATED"/>
    <property type="match status" value="1"/>
</dbReference>
<evidence type="ECO:0000313" key="4">
    <source>
        <dbReference type="Proteomes" id="UP000018888"/>
    </source>
</evidence>
<dbReference type="PANTHER" id="PTHR24410:SF23">
    <property type="entry name" value="BTB DOMAIN-CONTAINING PROTEIN-RELATED"/>
    <property type="match status" value="1"/>
</dbReference>
<evidence type="ECO:0000259" key="2">
    <source>
        <dbReference type="PROSITE" id="PS51886"/>
    </source>
</evidence>
<dbReference type="SUPFAM" id="SSF54695">
    <property type="entry name" value="POZ domain"/>
    <property type="match status" value="1"/>
</dbReference>